<dbReference type="SUPFAM" id="SSF52402">
    <property type="entry name" value="Adenine nucleotide alpha hydrolases-like"/>
    <property type="match status" value="1"/>
</dbReference>
<comment type="subcellular location">
    <subcellularLocation>
        <location evidence="1 5">Mitochondrion matrix</location>
    </subcellularLocation>
</comment>
<protein>
    <recommendedName>
        <fullName evidence="5">Electron transfer flavoprotein subunit beta</fullName>
        <shortName evidence="5">Beta-ETF</shortName>
    </recommendedName>
</protein>
<keyword evidence="5" id="KW-0496">Mitochondrion</keyword>
<dbReference type="PIRSF" id="PIRSF000090">
    <property type="entry name" value="Beta-ETF"/>
    <property type="match status" value="1"/>
</dbReference>
<gene>
    <name evidence="7" type="ORF">TVY486_1100050</name>
</gene>
<sequence length="267" mass="29465">MFSSTPVTLLAATGTLRMRIAVGVKRVVDYSVRVRVRDNKIQSDSLKMSVNPFDEIAIEEAVRLKERNVATEVIAVTVGSKKAEEVLRTAMALGCDRAIHVVTPEDCPVVEPIAVAKIFRQLHNEMRPDVWLLGKQAIDGDLGVTAPLLAGILNVPQGTFASKVEFDSGRVRVTREVDVGHQVVELQMPCVLSADLRLNTPRFAKLPSIMKARKKPIDVRDVLALGVDITPRLRQLTVAEPPLRKAGIRVKSVEELYDKLHNEAKVL</sequence>
<evidence type="ECO:0000313" key="7">
    <source>
        <dbReference type="EMBL" id="CCC52520.1"/>
    </source>
</evidence>
<keyword evidence="4 5" id="KW-0249">Electron transport</keyword>
<dbReference type="InterPro" id="IPR012255">
    <property type="entry name" value="ETF_b"/>
</dbReference>
<dbReference type="GO" id="GO:0046395">
    <property type="term" value="P:carboxylic acid catabolic process"/>
    <property type="evidence" value="ECO:0007669"/>
    <property type="project" value="UniProtKB-ARBA"/>
</dbReference>
<evidence type="ECO:0000256" key="1">
    <source>
        <dbReference type="ARBA" id="ARBA00004305"/>
    </source>
</evidence>
<dbReference type="InterPro" id="IPR014729">
    <property type="entry name" value="Rossmann-like_a/b/a_fold"/>
</dbReference>
<dbReference type="EMBL" id="HE573027">
    <property type="protein sequence ID" value="CCC52520.1"/>
    <property type="molecule type" value="Genomic_DNA"/>
</dbReference>
<dbReference type="PANTHER" id="PTHR21294">
    <property type="entry name" value="ELECTRON TRANSFER FLAVOPROTEIN BETA-SUBUNIT"/>
    <property type="match status" value="1"/>
</dbReference>
<dbReference type="GO" id="GO:0005759">
    <property type="term" value="C:mitochondrial matrix"/>
    <property type="evidence" value="ECO:0007669"/>
    <property type="project" value="UniProtKB-SubCell"/>
</dbReference>
<comment type="similarity">
    <text evidence="2 5">Belongs to the ETF beta-subunit/FixA family.</text>
</comment>
<evidence type="ECO:0000259" key="6">
    <source>
        <dbReference type="SMART" id="SM00893"/>
    </source>
</evidence>
<dbReference type="InterPro" id="IPR033948">
    <property type="entry name" value="ETF_beta_N"/>
</dbReference>
<evidence type="ECO:0000256" key="4">
    <source>
        <dbReference type="ARBA" id="ARBA00022982"/>
    </source>
</evidence>
<reference evidence="7" key="1">
    <citation type="journal article" date="2012" name="Proc. Natl. Acad. Sci. U.S.A.">
        <title>Antigenic diversity is generated by distinct evolutionary mechanisms in African trypanosome species.</title>
        <authorList>
            <person name="Jackson A.P."/>
            <person name="Berry A."/>
            <person name="Aslett M."/>
            <person name="Allison H.C."/>
            <person name="Burton P."/>
            <person name="Vavrova-Anderson J."/>
            <person name="Brown R."/>
            <person name="Browne H."/>
            <person name="Corton N."/>
            <person name="Hauser H."/>
            <person name="Gamble J."/>
            <person name="Gilderthorp R."/>
            <person name="Marcello L."/>
            <person name="McQuillan J."/>
            <person name="Otto T.D."/>
            <person name="Quail M.A."/>
            <person name="Sanders M.J."/>
            <person name="van Tonder A."/>
            <person name="Ginger M.L."/>
            <person name="Field M.C."/>
            <person name="Barry J.D."/>
            <person name="Hertz-Fowler C."/>
            <person name="Berriman M."/>
        </authorList>
    </citation>
    <scope>NUCLEOTIDE SEQUENCE</scope>
    <source>
        <strain evidence="7">Y486</strain>
    </source>
</reference>
<evidence type="ECO:0000256" key="5">
    <source>
        <dbReference type="PIRNR" id="PIRNR000090"/>
    </source>
</evidence>
<dbReference type="CDD" id="cd01714">
    <property type="entry name" value="ETF_beta"/>
    <property type="match status" value="1"/>
</dbReference>
<organism evidence="7">
    <name type="scientific">Trypanosoma vivax (strain Y486)</name>
    <dbReference type="NCBI Taxonomy" id="1055687"/>
    <lineage>
        <taxon>Eukaryota</taxon>
        <taxon>Discoba</taxon>
        <taxon>Euglenozoa</taxon>
        <taxon>Kinetoplastea</taxon>
        <taxon>Metakinetoplastina</taxon>
        <taxon>Trypanosomatida</taxon>
        <taxon>Trypanosomatidae</taxon>
        <taxon>Trypanosoma</taxon>
        <taxon>Duttonella</taxon>
    </lineage>
</organism>
<name>G0U9P0_TRYVY</name>
<feature type="domain" description="Electron transfer flavoprotein alpha/beta-subunit N-terminal" evidence="6">
    <location>
        <begin position="38"/>
        <end position="229"/>
    </location>
</feature>
<dbReference type="PANTHER" id="PTHR21294:SF8">
    <property type="entry name" value="ELECTRON TRANSFER FLAVOPROTEIN SUBUNIT BETA"/>
    <property type="match status" value="1"/>
</dbReference>
<dbReference type="SMART" id="SM00893">
    <property type="entry name" value="ETF"/>
    <property type="match status" value="1"/>
</dbReference>
<proteinExistence type="inferred from homology"/>
<evidence type="ECO:0000256" key="2">
    <source>
        <dbReference type="ARBA" id="ARBA00007557"/>
    </source>
</evidence>
<keyword evidence="3 5" id="KW-0813">Transport</keyword>
<dbReference type="OMA" id="EINQPRI"/>
<dbReference type="Gene3D" id="3.40.50.620">
    <property type="entry name" value="HUPs"/>
    <property type="match status" value="1"/>
</dbReference>
<dbReference type="GO" id="GO:0009055">
    <property type="term" value="F:electron transfer activity"/>
    <property type="evidence" value="ECO:0007669"/>
    <property type="project" value="InterPro"/>
</dbReference>
<accession>G0U9P0</accession>
<comment type="function">
    <text evidence="5">The electron transfer flavoprotein serves as a specific electron acceptor for several dehydrogenases, including five acyl-CoA dehydrogenases, glutaryl-CoA and sarcosine dehydrogenase. It transfers the electrons to the main mitochondrial respiratory chain via ETF-ubiquinone oxidoreductase (ETF dehydrogenase).</text>
</comment>
<dbReference type="AlphaFoldDB" id="G0U9P0"/>
<evidence type="ECO:0000256" key="3">
    <source>
        <dbReference type="ARBA" id="ARBA00022448"/>
    </source>
</evidence>
<dbReference type="Pfam" id="PF01012">
    <property type="entry name" value="ETF"/>
    <property type="match status" value="1"/>
</dbReference>
<dbReference type="InterPro" id="IPR014730">
    <property type="entry name" value="ETF_a/b_N"/>
</dbReference>
<comment type="subunit">
    <text evidence="5">Heterodimer of an alpha and a beta subunit.</text>
</comment>
<dbReference type="VEuPathDB" id="TriTrypDB:TvY486_1100050"/>
<dbReference type="FunFam" id="3.40.50.620:FF:000011">
    <property type="entry name" value="Electron transfer flavoprotein subunit beta"/>
    <property type="match status" value="1"/>
</dbReference>